<name>T0HVB4_9SPHN</name>
<evidence type="ECO:0000313" key="1">
    <source>
        <dbReference type="EMBL" id="EQB01444.1"/>
    </source>
</evidence>
<comment type="caution">
    <text evidence="1">The sequence shown here is derived from an EMBL/GenBank/DDBJ whole genome shotgun (WGS) entry which is preliminary data.</text>
</comment>
<evidence type="ECO:0000313" key="2">
    <source>
        <dbReference type="Proteomes" id="UP000015525"/>
    </source>
</evidence>
<keyword evidence="2" id="KW-1185">Reference proteome</keyword>
<dbReference type="PATRIC" id="fig|1329909.3.peg.3432"/>
<dbReference type="EMBL" id="ATHO01000154">
    <property type="protein sequence ID" value="EQB01444.1"/>
    <property type="molecule type" value="Genomic_DNA"/>
</dbReference>
<reference evidence="1 2" key="1">
    <citation type="journal article" date="2013" name="Genome Announc.">
        <title>Draft Genome Sequence of Sphingobium quisquiliarum Strain P25T, a Novel Hexachlorocyclohexane (HCH)-Degrading Bacterium Isolated from an HCH Dumpsite.</title>
        <authorList>
            <person name="Kumar Singh A."/>
            <person name="Sangwan N."/>
            <person name="Sharma A."/>
            <person name="Gupta V."/>
            <person name="Khurana J.P."/>
            <person name="Lal R."/>
        </authorList>
    </citation>
    <scope>NUCLEOTIDE SEQUENCE [LARGE SCALE GENOMIC DNA]</scope>
    <source>
        <strain evidence="1 2">P25</strain>
    </source>
</reference>
<accession>T0HVB4</accession>
<dbReference type="AlphaFoldDB" id="T0HVB4"/>
<gene>
    <name evidence="1" type="ORF">L288_17825</name>
</gene>
<dbReference type="Proteomes" id="UP000015525">
    <property type="component" value="Unassembled WGS sequence"/>
</dbReference>
<proteinExistence type="predicted"/>
<protein>
    <submittedName>
        <fullName evidence="1">Uncharacterized protein</fullName>
    </submittedName>
</protein>
<organism evidence="1 2">
    <name type="scientific">Sphingobium quisquiliarum P25</name>
    <dbReference type="NCBI Taxonomy" id="1329909"/>
    <lineage>
        <taxon>Bacteria</taxon>
        <taxon>Pseudomonadati</taxon>
        <taxon>Pseudomonadota</taxon>
        <taxon>Alphaproteobacteria</taxon>
        <taxon>Sphingomonadales</taxon>
        <taxon>Sphingomonadaceae</taxon>
        <taxon>Sphingobium</taxon>
    </lineage>
</organism>
<sequence>MTQRMICLPGHIVDHMRANCPGRTDEKLQESFGISYNTWRRIDAGLPIRVNLAERIVQRVNSRYHPEAHKCENERKLG</sequence>